<name>A0AA35R0J6_GEOBA</name>
<evidence type="ECO:0000313" key="1">
    <source>
        <dbReference type="EMBL" id="CAI7999349.1"/>
    </source>
</evidence>
<accession>A0AA35R0J6</accession>
<protein>
    <submittedName>
        <fullName evidence="1">Uncharacterized protein</fullName>
    </submittedName>
</protein>
<feature type="non-terminal residue" evidence="1">
    <location>
        <position position="1"/>
    </location>
</feature>
<dbReference type="AlphaFoldDB" id="A0AA35R0J6"/>
<sequence>QGCPRWCSVGAYSSRLSPSGDRVLNYIQVEPEAVWNIQRPPDIREDTVLYATILPHTSPPTNPHISTDKVSQ</sequence>
<proteinExistence type="predicted"/>
<dbReference type="EMBL" id="CASHTH010000374">
    <property type="protein sequence ID" value="CAI7999349.1"/>
    <property type="molecule type" value="Genomic_DNA"/>
</dbReference>
<evidence type="ECO:0000313" key="2">
    <source>
        <dbReference type="Proteomes" id="UP001174909"/>
    </source>
</evidence>
<reference evidence="1" key="1">
    <citation type="submission" date="2023-03" db="EMBL/GenBank/DDBJ databases">
        <authorList>
            <person name="Steffen K."/>
            <person name="Cardenas P."/>
        </authorList>
    </citation>
    <scope>NUCLEOTIDE SEQUENCE</scope>
</reference>
<dbReference type="Proteomes" id="UP001174909">
    <property type="component" value="Unassembled WGS sequence"/>
</dbReference>
<keyword evidence="2" id="KW-1185">Reference proteome</keyword>
<comment type="caution">
    <text evidence="1">The sequence shown here is derived from an EMBL/GenBank/DDBJ whole genome shotgun (WGS) entry which is preliminary data.</text>
</comment>
<organism evidence="1 2">
    <name type="scientific">Geodia barretti</name>
    <name type="common">Barrett's horny sponge</name>
    <dbReference type="NCBI Taxonomy" id="519541"/>
    <lineage>
        <taxon>Eukaryota</taxon>
        <taxon>Metazoa</taxon>
        <taxon>Porifera</taxon>
        <taxon>Demospongiae</taxon>
        <taxon>Heteroscleromorpha</taxon>
        <taxon>Tetractinellida</taxon>
        <taxon>Astrophorina</taxon>
        <taxon>Geodiidae</taxon>
        <taxon>Geodia</taxon>
    </lineage>
</organism>
<gene>
    <name evidence="1" type="ORF">GBAR_LOCUS2689</name>
</gene>